<dbReference type="FunFam" id="3.30.200.20:FF:000114">
    <property type="entry name" value="serine/threonine-protein kinase OSR1 isoform X1"/>
    <property type="match status" value="1"/>
</dbReference>
<keyword evidence="5" id="KW-0723">Serine/threonine-protein kinase</keyword>
<dbReference type="PROSITE" id="PS50011">
    <property type="entry name" value="PROTEIN_KINASE_DOM"/>
    <property type="match status" value="1"/>
</dbReference>
<dbReference type="Pfam" id="PF12202">
    <property type="entry name" value="OSR1_C"/>
    <property type="match status" value="1"/>
</dbReference>
<sequence>MNYTIGKSWRDSASLILLSRKGEVSRLKHRGDVSYDILLQTRTRSASFPNSVVFPGGVSEQADAADPWRRHLAAFGFLPQDFEWLHRTGTPLPPIFKDNPVQRHISLRITAIRETFEELGLLICSRDHKKDRSGDWASILTDIDVKHWQERGHTWPNSQDDYELLEVIGCGATAVVHAAYCRPRNEKCAIKRINLEKWNTSMDELLKEIQAMSSCNHENVVTYYTSFVVKEELWLVLRLLEGGSLLDIIKHKMRVSNCKHGVFDEATIATVLREVLKGLEYFHQNGQIHRDIKAGNILLGDDGTVQIADFGVSAWLATGRDLSRQKVRHTFVGTPCWMAPEVMEQNHGYDFKADIWSFGITAIEMATGTAPYHKYPPMKAYGKTFRKMISECLQKDPAKRPSAPELLKHSFFKKAKDRKYLVQTLVTIGPSMETRVHKASRRQPGASGRLHRMETGEWVWESEEEDDEEESRPADRPMNDLPRAASSDSESDAEPSGARPGFTIGSLRADEGAAPPQIDLVLRMRNASRELNDIRFEFTAGKDSADGIATELVGAGLVDARDSECIATQLQRLVDAHLFPAGGAAPSRAVTFALHSADPAEPPDELGLIGFAQISIVD</sequence>
<organism evidence="15 16">
    <name type="scientific">Operophtera brumata</name>
    <name type="common">Winter moth</name>
    <name type="synonym">Phalaena brumata</name>
    <dbReference type="NCBI Taxonomy" id="104452"/>
    <lineage>
        <taxon>Eukaryota</taxon>
        <taxon>Metazoa</taxon>
        <taxon>Ecdysozoa</taxon>
        <taxon>Arthropoda</taxon>
        <taxon>Hexapoda</taxon>
        <taxon>Insecta</taxon>
        <taxon>Pterygota</taxon>
        <taxon>Neoptera</taxon>
        <taxon>Endopterygota</taxon>
        <taxon>Lepidoptera</taxon>
        <taxon>Glossata</taxon>
        <taxon>Ditrysia</taxon>
        <taxon>Geometroidea</taxon>
        <taxon>Geometridae</taxon>
        <taxon>Larentiinae</taxon>
        <taxon>Operophtera</taxon>
    </lineage>
</organism>
<evidence type="ECO:0000256" key="4">
    <source>
        <dbReference type="ARBA" id="ARBA00022490"/>
    </source>
</evidence>
<name>A0A0L7LI17_OPEBR</name>
<dbReference type="InterPro" id="IPR011009">
    <property type="entry name" value="Kinase-like_dom_sf"/>
</dbReference>
<dbReference type="Gene3D" id="1.10.510.10">
    <property type="entry name" value="Transferase(Phosphotransferase) domain 1"/>
    <property type="match status" value="1"/>
</dbReference>
<feature type="binding site" evidence="12">
    <location>
        <position position="191"/>
    </location>
    <ligand>
        <name>ATP</name>
        <dbReference type="ChEBI" id="CHEBI:30616"/>
    </ligand>
</feature>
<dbReference type="Gene3D" id="3.30.200.20">
    <property type="entry name" value="Phosphorylase Kinase, domain 1"/>
    <property type="match status" value="1"/>
</dbReference>
<evidence type="ECO:0000256" key="1">
    <source>
        <dbReference type="ARBA" id="ARBA00004496"/>
    </source>
</evidence>
<accession>A0A0L7LI17</accession>
<comment type="subcellular location">
    <subcellularLocation>
        <location evidence="1">Cytoplasm</location>
    </subcellularLocation>
</comment>
<keyword evidence="7 12" id="KW-0547">Nucleotide-binding</keyword>
<dbReference type="Gene3D" id="3.10.20.90">
    <property type="entry name" value="Phosphatidylinositol 3-kinase Catalytic Subunit, Chain A, domain 1"/>
    <property type="match status" value="1"/>
</dbReference>
<comment type="catalytic activity">
    <reaction evidence="10">
        <text>L-threonyl-[protein] + ATP = O-phospho-L-threonyl-[protein] + ADP + H(+)</text>
        <dbReference type="Rhea" id="RHEA:46608"/>
        <dbReference type="Rhea" id="RHEA-COMP:11060"/>
        <dbReference type="Rhea" id="RHEA-COMP:11605"/>
        <dbReference type="ChEBI" id="CHEBI:15378"/>
        <dbReference type="ChEBI" id="CHEBI:30013"/>
        <dbReference type="ChEBI" id="CHEBI:30616"/>
        <dbReference type="ChEBI" id="CHEBI:61977"/>
        <dbReference type="ChEBI" id="CHEBI:456216"/>
        <dbReference type="EC" id="2.7.11.1"/>
    </reaction>
</comment>
<dbReference type="GO" id="GO:0004674">
    <property type="term" value="F:protein serine/threonine kinase activity"/>
    <property type="evidence" value="ECO:0007669"/>
    <property type="project" value="UniProtKB-KW"/>
</dbReference>
<keyword evidence="8 15" id="KW-0418">Kinase</keyword>
<evidence type="ECO:0000259" key="14">
    <source>
        <dbReference type="PROSITE" id="PS50011"/>
    </source>
</evidence>
<keyword evidence="6" id="KW-0808">Transferase</keyword>
<keyword evidence="16" id="KW-1185">Reference proteome</keyword>
<gene>
    <name evidence="15" type="ORF">OBRU01_08391</name>
</gene>
<dbReference type="Pfam" id="PF00069">
    <property type="entry name" value="Pkinase"/>
    <property type="match status" value="1"/>
</dbReference>
<comment type="similarity">
    <text evidence="2">Belongs to the protein kinase superfamily. STE Ser/Thr protein kinase family. STE20 subfamily.</text>
</comment>
<evidence type="ECO:0000256" key="11">
    <source>
        <dbReference type="ARBA" id="ARBA00048679"/>
    </source>
</evidence>
<dbReference type="Proteomes" id="UP000037510">
    <property type="component" value="Unassembled WGS sequence"/>
</dbReference>
<dbReference type="InterPro" id="IPR000719">
    <property type="entry name" value="Prot_kinase_dom"/>
</dbReference>
<dbReference type="EMBL" id="JTDY01001024">
    <property type="protein sequence ID" value="KOB75097.1"/>
    <property type="molecule type" value="Genomic_DNA"/>
</dbReference>
<evidence type="ECO:0000256" key="2">
    <source>
        <dbReference type="ARBA" id="ARBA00008874"/>
    </source>
</evidence>
<dbReference type="PROSITE" id="PS00107">
    <property type="entry name" value="PROTEIN_KINASE_ATP"/>
    <property type="match status" value="1"/>
</dbReference>
<dbReference type="InterPro" id="IPR024678">
    <property type="entry name" value="Kinase_OSR1/WNK_CCT"/>
</dbReference>
<evidence type="ECO:0000256" key="7">
    <source>
        <dbReference type="ARBA" id="ARBA00022741"/>
    </source>
</evidence>
<evidence type="ECO:0000256" key="5">
    <source>
        <dbReference type="ARBA" id="ARBA00022527"/>
    </source>
</evidence>
<dbReference type="InterPro" id="IPR050629">
    <property type="entry name" value="STE20/SPS1-PAK"/>
</dbReference>
<dbReference type="STRING" id="104452.A0A0L7LI17"/>
<dbReference type="InterPro" id="IPR017441">
    <property type="entry name" value="Protein_kinase_ATP_BS"/>
</dbReference>
<evidence type="ECO:0000256" key="6">
    <source>
        <dbReference type="ARBA" id="ARBA00022679"/>
    </source>
</evidence>
<evidence type="ECO:0000256" key="9">
    <source>
        <dbReference type="ARBA" id="ARBA00022840"/>
    </source>
</evidence>
<evidence type="ECO:0000256" key="12">
    <source>
        <dbReference type="PROSITE-ProRule" id="PRU10141"/>
    </source>
</evidence>
<proteinExistence type="inferred from homology"/>
<dbReference type="PANTHER" id="PTHR48012:SF16">
    <property type="entry name" value="NON-SPECIFIC SERINE_THREONINE PROTEIN KINASE"/>
    <property type="match status" value="1"/>
</dbReference>
<dbReference type="GO" id="GO:0005737">
    <property type="term" value="C:cytoplasm"/>
    <property type="evidence" value="ECO:0007669"/>
    <property type="project" value="UniProtKB-SubCell"/>
</dbReference>
<evidence type="ECO:0000313" key="16">
    <source>
        <dbReference type="Proteomes" id="UP000037510"/>
    </source>
</evidence>
<evidence type="ECO:0000256" key="8">
    <source>
        <dbReference type="ARBA" id="ARBA00022777"/>
    </source>
</evidence>
<evidence type="ECO:0000256" key="10">
    <source>
        <dbReference type="ARBA" id="ARBA00047899"/>
    </source>
</evidence>
<dbReference type="CDD" id="cd06610">
    <property type="entry name" value="STKc_OSR1_SPAK"/>
    <property type="match status" value="1"/>
</dbReference>
<comment type="caution">
    <text evidence="15">The sequence shown here is derived from an EMBL/GenBank/DDBJ whole genome shotgun (WGS) entry which is preliminary data.</text>
</comment>
<dbReference type="Gene3D" id="3.90.79.10">
    <property type="entry name" value="Nucleoside Triphosphate Pyrophosphohydrolase"/>
    <property type="match status" value="1"/>
</dbReference>
<dbReference type="EC" id="2.7.11.1" evidence="3"/>
<protein>
    <recommendedName>
        <fullName evidence="3">non-specific serine/threonine protein kinase</fullName>
        <ecNumber evidence="3">2.7.11.1</ecNumber>
    </recommendedName>
</protein>
<keyword evidence="4" id="KW-0963">Cytoplasm</keyword>
<feature type="compositionally biased region" description="Acidic residues" evidence="13">
    <location>
        <begin position="460"/>
        <end position="470"/>
    </location>
</feature>
<dbReference type="FunFam" id="1.10.510.10:FF:000947">
    <property type="entry name" value="serine/threonine-protein kinase OSR1"/>
    <property type="match status" value="1"/>
</dbReference>
<feature type="region of interest" description="Disordered" evidence="13">
    <location>
        <begin position="434"/>
        <end position="510"/>
    </location>
</feature>
<dbReference type="SUPFAM" id="SSF56112">
    <property type="entry name" value="Protein kinase-like (PK-like)"/>
    <property type="match status" value="1"/>
</dbReference>
<reference evidence="15 16" key="1">
    <citation type="journal article" date="2015" name="Genome Biol. Evol.">
        <title>The genome of winter moth (Operophtera brumata) provides a genomic perspective on sexual dimorphism and phenology.</title>
        <authorList>
            <person name="Derks M.F."/>
            <person name="Smit S."/>
            <person name="Salis L."/>
            <person name="Schijlen E."/>
            <person name="Bossers A."/>
            <person name="Mateman C."/>
            <person name="Pijl A.S."/>
            <person name="de Ridder D."/>
            <person name="Groenen M.A."/>
            <person name="Visser M.E."/>
            <person name="Megens H.J."/>
        </authorList>
    </citation>
    <scope>NUCLEOTIDE SEQUENCE [LARGE SCALE GENOMIC DNA]</scope>
    <source>
        <strain evidence="15">WM2013NL</strain>
        <tissue evidence="15">Head and thorax</tissue>
    </source>
</reference>
<feature type="domain" description="Protein kinase" evidence="14">
    <location>
        <begin position="162"/>
        <end position="412"/>
    </location>
</feature>
<keyword evidence="9 12" id="KW-0067">ATP-binding</keyword>
<evidence type="ECO:0000313" key="15">
    <source>
        <dbReference type="EMBL" id="KOB75097.1"/>
    </source>
</evidence>
<comment type="catalytic activity">
    <reaction evidence="11">
        <text>L-seryl-[protein] + ATP = O-phospho-L-seryl-[protein] + ADP + H(+)</text>
        <dbReference type="Rhea" id="RHEA:17989"/>
        <dbReference type="Rhea" id="RHEA-COMP:9863"/>
        <dbReference type="Rhea" id="RHEA-COMP:11604"/>
        <dbReference type="ChEBI" id="CHEBI:15378"/>
        <dbReference type="ChEBI" id="CHEBI:29999"/>
        <dbReference type="ChEBI" id="CHEBI:30616"/>
        <dbReference type="ChEBI" id="CHEBI:83421"/>
        <dbReference type="ChEBI" id="CHEBI:456216"/>
        <dbReference type="EC" id="2.7.11.1"/>
    </reaction>
</comment>
<dbReference type="PANTHER" id="PTHR48012">
    <property type="entry name" value="STERILE20-LIKE KINASE, ISOFORM B-RELATED"/>
    <property type="match status" value="1"/>
</dbReference>
<dbReference type="AlphaFoldDB" id="A0A0L7LI17"/>
<evidence type="ECO:0000256" key="13">
    <source>
        <dbReference type="SAM" id="MobiDB-lite"/>
    </source>
</evidence>
<evidence type="ECO:0000256" key="3">
    <source>
        <dbReference type="ARBA" id="ARBA00012513"/>
    </source>
</evidence>
<dbReference type="GO" id="GO:0005524">
    <property type="term" value="F:ATP binding"/>
    <property type="evidence" value="ECO:0007669"/>
    <property type="project" value="UniProtKB-UniRule"/>
</dbReference>
<dbReference type="SMART" id="SM00220">
    <property type="entry name" value="S_TKc"/>
    <property type="match status" value="1"/>
</dbReference>